<dbReference type="Proteomes" id="UP001232493">
    <property type="component" value="Chromosome"/>
</dbReference>
<reference evidence="3 4" key="1">
    <citation type="submission" date="2021-02" db="EMBL/GenBank/DDBJ databases">
        <title>Characterization of Marinitoga sp. nov. str. BP5-C20A.</title>
        <authorList>
            <person name="Erauso G."/>
            <person name="Postec A."/>
        </authorList>
    </citation>
    <scope>NUCLEOTIDE SEQUENCE [LARGE SCALE GENOMIC DNA]</scope>
    <source>
        <strain evidence="3 4">BP5-C20A</strain>
    </source>
</reference>
<protein>
    <submittedName>
        <fullName evidence="3">HD-GYP domain-containing protein</fullName>
    </submittedName>
</protein>
<dbReference type="PANTHER" id="PTHR43155">
    <property type="entry name" value="CYCLIC DI-GMP PHOSPHODIESTERASE PA4108-RELATED"/>
    <property type="match status" value="1"/>
</dbReference>
<organism evidence="3 4">
    <name type="scientific">Marinitoga aeolica</name>
    <dbReference type="NCBI Taxonomy" id="2809031"/>
    <lineage>
        <taxon>Bacteria</taxon>
        <taxon>Thermotogati</taxon>
        <taxon>Thermotogota</taxon>
        <taxon>Thermotogae</taxon>
        <taxon>Petrotogales</taxon>
        <taxon>Petrotogaceae</taxon>
        <taxon>Marinitoga</taxon>
    </lineage>
</organism>
<dbReference type="RefSeq" id="WP_281000485.1">
    <property type="nucleotide sequence ID" value="NZ_CP069362.1"/>
</dbReference>
<dbReference type="Gene3D" id="1.10.3210.10">
    <property type="entry name" value="Hypothetical protein af1432"/>
    <property type="match status" value="1"/>
</dbReference>
<dbReference type="CDD" id="cd00077">
    <property type="entry name" value="HDc"/>
    <property type="match status" value="1"/>
</dbReference>
<evidence type="ECO:0000313" key="4">
    <source>
        <dbReference type="Proteomes" id="UP001232493"/>
    </source>
</evidence>
<name>A0ABY8PT14_9BACT</name>
<dbReference type="PROSITE" id="PS51832">
    <property type="entry name" value="HD_GYP"/>
    <property type="match status" value="1"/>
</dbReference>
<gene>
    <name evidence="3" type="ORF">JRV97_04175</name>
</gene>
<evidence type="ECO:0000313" key="3">
    <source>
        <dbReference type="EMBL" id="WGS65757.1"/>
    </source>
</evidence>
<evidence type="ECO:0000259" key="2">
    <source>
        <dbReference type="PROSITE" id="PS51832"/>
    </source>
</evidence>
<feature type="domain" description="HD" evidence="1">
    <location>
        <begin position="135"/>
        <end position="258"/>
    </location>
</feature>
<dbReference type="PROSITE" id="PS51831">
    <property type="entry name" value="HD"/>
    <property type="match status" value="1"/>
</dbReference>
<dbReference type="InterPro" id="IPR037522">
    <property type="entry name" value="HD_GYP_dom"/>
</dbReference>
<dbReference type="InterPro" id="IPR006674">
    <property type="entry name" value="HD_domain"/>
</dbReference>
<proteinExistence type="predicted"/>
<dbReference type="InterPro" id="IPR003607">
    <property type="entry name" value="HD/PDEase_dom"/>
</dbReference>
<dbReference type="Pfam" id="PF13487">
    <property type="entry name" value="HD_5"/>
    <property type="match status" value="1"/>
</dbReference>
<dbReference type="PANTHER" id="PTHR43155:SF2">
    <property type="entry name" value="CYCLIC DI-GMP PHOSPHODIESTERASE PA4108"/>
    <property type="match status" value="1"/>
</dbReference>
<evidence type="ECO:0000259" key="1">
    <source>
        <dbReference type="PROSITE" id="PS51831"/>
    </source>
</evidence>
<dbReference type="SUPFAM" id="SSF109604">
    <property type="entry name" value="HD-domain/PDEase-like"/>
    <property type="match status" value="1"/>
</dbReference>
<keyword evidence="4" id="KW-1185">Reference proteome</keyword>
<feature type="domain" description="HD-GYP" evidence="2">
    <location>
        <begin position="113"/>
        <end position="309"/>
    </location>
</feature>
<dbReference type="SMART" id="SM00471">
    <property type="entry name" value="HDc"/>
    <property type="match status" value="1"/>
</dbReference>
<accession>A0ABY8PT14</accession>
<sequence length="357" mass="40674">MKFLPLNKIKSGMIVAMDIKDFNGNILFKKGTILNEAKINTIKINGIFKIPINEEKDEIKSISESAHVHSFISKKLLDVSFKKVKDIFEELMNTGKVNISKTEEVAINLTQEMQKNFSDKLYVPLKKLKTYDEYLYSHSLNVMILGSLIGLEEGITGDELTELALSGLLHDIGKVKIPLEILNAPRKLSFEEFELIKNHVLYAKELLENSGITDKKIIDGALEHHERYDGSGYIFKKKGKEISYYGRILALADVYDALTSKRSYKDPWPPYKTLSYILSHVNKHFDPLFTQNLVNALGLFPPGMKVMLNDGSEGIIIATNRSNKMKPIIKINDDIVDLLEEKSLRITKIIDYEYIEE</sequence>
<dbReference type="EMBL" id="CP069362">
    <property type="protein sequence ID" value="WGS65757.1"/>
    <property type="molecule type" value="Genomic_DNA"/>
</dbReference>